<keyword evidence="1" id="KW-0812">Transmembrane</keyword>
<sequence>MDQGINEQFANDSLIEGRHMLTIETIGQLITLSEIRHFSPNSFYQLYWIRVIIGPVPFINLISQLVVLEHLHERRATQFCSISCMP</sequence>
<evidence type="ECO:0000313" key="2">
    <source>
        <dbReference type="EMBL" id="OAN29896.1"/>
    </source>
</evidence>
<proteinExistence type="predicted"/>
<dbReference type="EMBL" id="LWCR01000012">
    <property type="protein sequence ID" value="OAN29896.1"/>
    <property type="molecule type" value="Genomic_DNA"/>
</dbReference>
<reference evidence="2 3" key="1">
    <citation type="submission" date="2016-04" db="EMBL/GenBank/DDBJ databases">
        <title>Draft Genome Sequences of Staphylococcus capitis Strain H36, S. capitis Strain H65, S. cohnii Strain H62, S. hominis Strain H69, Mycobacterium iranicum Strain H39, Plantibacter sp. Strain H53, Pseudomonas oryzihabitans Strain H72, and Microbacterium sp. Strain H83, isolated from residential settings.</title>
        <authorList>
            <person name="Lymperopoulou D."/>
            <person name="Adams R.I."/>
            <person name="Lindow S."/>
            <person name="Coil D.A."/>
            <person name="Jospin G."/>
            <person name="Eisen J.A."/>
        </authorList>
    </citation>
    <scope>NUCLEOTIDE SEQUENCE [LARGE SCALE GENOMIC DNA]</scope>
    <source>
        <strain evidence="2 3">H72</strain>
    </source>
</reference>
<accession>A0A178LGR0</accession>
<comment type="caution">
    <text evidence="2">The sequence shown here is derived from an EMBL/GenBank/DDBJ whole genome shotgun (WGS) entry which is preliminary data.</text>
</comment>
<keyword evidence="1" id="KW-1133">Transmembrane helix</keyword>
<protein>
    <submittedName>
        <fullName evidence="2">Uncharacterized protein</fullName>
    </submittedName>
</protein>
<organism evidence="2 3">
    <name type="scientific">Pseudomonas oryzihabitans</name>
    <dbReference type="NCBI Taxonomy" id="47885"/>
    <lineage>
        <taxon>Bacteria</taxon>
        <taxon>Pseudomonadati</taxon>
        <taxon>Pseudomonadota</taxon>
        <taxon>Gammaproteobacteria</taxon>
        <taxon>Pseudomonadales</taxon>
        <taxon>Pseudomonadaceae</taxon>
        <taxon>Pseudomonas</taxon>
    </lineage>
</organism>
<keyword evidence="1" id="KW-0472">Membrane</keyword>
<evidence type="ECO:0000256" key="1">
    <source>
        <dbReference type="SAM" id="Phobius"/>
    </source>
</evidence>
<dbReference type="Proteomes" id="UP000078356">
    <property type="component" value="Unassembled WGS sequence"/>
</dbReference>
<evidence type="ECO:0000313" key="3">
    <source>
        <dbReference type="Proteomes" id="UP000078356"/>
    </source>
</evidence>
<feature type="transmembrane region" description="Helical" evidence="1">
    <location>
        <begin position="47"/>
        <end position="68"/>
    </location>
</feature>
<gene>
    <name evidence="2" type="ORF">A4V15_02855</name>
</gene>
<dbReference type="AlphaFoldDB" id="A0A178LGR0"/>
<name>A0A178LGR0_9PSED</name>